<keyword evidence="5" id="KW-1185">Reference proteome</keyword>
<feature type="repeat" description="ANK" evidence="3">
    <location>
        <begin position="179"/>
        <end position="211"/>
    </location>
</feature>
<evidence type="ECO:0000313" key="4">
    <source>
        <dbReference type="EMBL" id="KAK3395276.1"/>
    </source>
</evidence>
<reference evidence="4" key="2">
    <citation type="submission" date="2023-06" db="EMBL/GenBank/DDBJ databases">
        <authorList>
            <consortium name="Lawrence Berkeley National Laboratory"/>
            <person name="Haridas S."/>
            <person name="Hensen N."/>
            <person name="Bonometti L."/>
            <person name="Westerberg I."/>
            <person name="Brannstrom I.O."/>
            <person name="Guillou S."/>
            <person name="Cros-Aarteil S."/>
            <person name="Calhoun S."/>
            <person name="Kuo A."/>
            <person name="Mondo S."/>
            <person name="Pangilinan J."/>
            <person name="Riley R."/>
            <person name="LaButti K."/>
            <person name="Andreopoulos B."/>
            <person name="Lipzen A."/>
            <person name="Chen C."/>
            <person name="Yanf M."/>
            <person name="Daum C."/>
            <person name="Ng V."/>
            <person name="Clum A."/>
            <person name="Steindorff A."/>
            <person name="Ohm R."/>
            <person name="Martin F."/>
            <person name="Silar P."/>
            <person name="Natvig D."/>
            <person name="Lalanne C."/>
            <person name="Gautier V."/>
            <person name="Ament-velasquez S.L."/>
            <person name="Kruys A."/>
            <person name="Hutchinson M.I."/>
            <person name="Powell A.J."/>
            <person name="Barry K."/>
            <person name="Miller A.N."/>
            <person name="Grigoriev I.V."/>
            <person name="Debuchy R."/>
            <person name="Gladieux P."/>
            <person name="Thoren M.H."/>
            <person name="Johannesson H."/>
        </authorList>
    </citation>
    <scope>NUCLEOTIDE SEQUENCE</scope>
    <source>
        <strain evidence="4">CBS 232.78</strain>
    </source>
</reference>
<reference evidence="4" key="1">
    <citation type="journal article" date="2023" name="Mol. Phylogenet. Evol.">
        <title>Genome-scale phylogeny and comparative genomics of the fungal order Sordariales.</title>
        <authorList>
            <person name="Hensen N."/>
            <person name="Bonometti L."/>
            <person name="Westerberg I."/>
            <person name="Brannstrom I.O."/>
            <person name="Guillou S."/>
            <person name="Cros-Aarteil S."/>
            <person name="Calhoun S."/>
            <person name="Haridas S."/>
            <person name="Kuo A."/>
            <person name="Mondo S."/>
            <person name="Pangilinan J."/>
            <person name="Riley R."/>
            <person name="LaButti K."/>
            <person name="Andreopoulos B."/>
            <person name="Lipzen A."/>
            <person name="Chen C."/>
            <person name="Yan M."/>
            <person name="Daum C."/>
            <person name="Ng V."/>
            <person name="Clum A."/>
            <person name="Steindorff A."/>
            <person name="Ohm R.A."/>
            <person name="Martin F."/>
            <person name="Silar P."/>
            <person name="Natvig D.O."/>
            <person name="Lalanne C."/>
            <person name="Gautier V."/>
            <person name="Ament-Velasquez S.L."/>
            <person name="Kruys A."/>
            <person name="Hutchinson M.I."/>
            <person name="Powell A.J."/>
            <person name="Barry K."/>
            <person name="Miller A.N."/>
            <person name="Grigoriev I.V."/>
            <person name="Debuchy R."/>
            <person name="Gladieux P."/>
            <person name="Hiltunen Thoren M."/>
            <person name="Johannesson H."/>
        </authorList>
    </citation>
    <scope>NUCLEOTIDE SEQUENCE</scope>
    <source>
        <strain evidence="4">CBS 232.78</strain>
    </source>
</reference>
<dbReference type="PRINTS" id="PR01415">
    <property type="entry name" value="ANKYRIN"/>
</dbReference>
<dbReference type="PANTHER" id="PTHR24198">
    <property type="entry name" value="ANKYRIN REPEAT AND PROTEIN KINASE DOMAIN-CONTAINING PROTEIN"/>
    <property type="match status" value="1"/>
</dbReference>
<dbReference type="Gene3D" id="1.25.40.20">
    <property type="entry name" value="Ankyrin repeat-containing domain"/>
    <property type="match status" value="2"/>
</dbReference>
<dbReference type="PROSITE" id="PS50088">
    <property type="entry name" value="ANK_REPEAT"/>
    <property type="match status" value="5"/>
</dbReference>
<accession>A0AAE0P8F6</accession>
<keyword evidence="2 3" id="KW-0040">ANK repeat</keyword>
<evidence type="ECO:0000256" key="1">
    <source>
        <dbReference type="ARBA" id="ARBA00022737"/>
    </source>
</evidence>
<dbReference type="EMBL" id="JAULSW010000001">
    <property type="protein sequence ID" value="KAK3395276.1"/>
    <property type="molecule type" value="Genomic_DNA"/>
</dbReference>
<protein>
    <submittedName>
        <fullName evidence="4">Ankyrin repeat-containing domain protein</fullName>
    </submittedName>
</protein>
<dbReference type="AlphaFoldDB" id="A0AAE0P8F6"/>
<name>A0AAE0P8F6_9PEZI</name>
<evidence type="ECO:0000256" key="2">
    <source>
        <dbReference type="ARBA" id="ARBA00023043"/>
    </source>
</evidence>
<dbReference type="SMART" id="SM00248">
    <property type="entry name" value="ANK"/>
    <property type="match status" value="6"/>
</dbReference>
<dbReference type="PROSITE" id="PS50297">
    <property type="entry name" value="ANK_REP_REGION"/>
    <property type="match status" value="3"/>
</dbReference>
<dbReference type="Proteomes" id="UP001285441">
    <property type="component" value="Unassembled WGS sequence"/>
</dbReference>
<comment type="caution">
    <text evidence="4">The sequence shown here is derived from an EMBL/GenBank/DDBJ whole genome shotgun (WGS) entry which is preliminary data.</text>
</comment>
<feature type="repeat" description="ANK" evidence="3">
    <location>
        <begin position="214"/>
        <end position="246"/>
    </location>
</feature>
<dbReference type="SUPFAM" id="SSF48403">
    <property type="entry name" value="Ankyrin repeat"/>
    <property type="match status" value="1"/>
</dbReference>
<feature type="repeat" description="ANK" evidence="3">
    <location>
        <begin position="249"/>
        <end position="281"/>
    </location>
</feature>
<evidence type="ECO:0000313" key="5">
    <source>
        <dbReference type="Proteomes" id="UP001285441"/>
    </source>
</evidence>
<sequence>MLAAIQVGAWTCLESPARSCDCSNIVGDCSATNETIRTCCIRGYQNTLACLLQINFLPQGSLASSLDCSMEVAIRRGHLQIASMLMEAGADVNFRRKVTYSPLQLAALRGNLEIVQMLLDNGQNPDLASSYTMTAEQRIGETYRPIGTSVQNTTTVKNFEVLEMLLKHGANPNATTTYLPHSALQVACRDGSLDLLALLLEYGANVNSPPARKFGATALQFAAIRGYAGIAHLLLQKEPDVNAEPAEHEGRTALEGAAEHGRIYMLQLLKNAGAHISDSPQGQYQRALRRVVNNGHLAAANLLRSSLAEHVEKCG</sequence>
<organism evidence="4 5">
    <name type="scientific">Podospora didyma</name>
    <dbReference type="NCBI Taxonomy" id="330526"/>
    <lineage>
        <taxon>Eukaryota</taxon>
        <taxon>Fungi</taxon>
        <taxon>Dikarya</taxon>
        <taxon>Ascomycota</taxon>
        <taxon>Pezizomycotina</taxon>
        <taxon>Sordariomycetes</taxon>
        <taxon>Sordariomycetidae</taxon>
        <taxon>Sordariales</taxon>
        <taxon>Podosporaceae</taxon>
        <taxon>Podospora</taxon>
    </lineage>
</organism>
<dbReference type="InterPro" id="IPR036770">
    <property type="entry name" value="Ankyrin_rpt-contain_sf"/>
</dbReference>
<dbReference type="PANTHER" id="PTHR24198:SF165">
    <property type="entry name" value="ANKYRIN REPEAT-CONTAINING PROTEIN-RELATED"/>
    <property type="match status" value="1"/>
</dbReference>
<feature type="repeat" description="ANK" evidence="3">
    <location>
        <begin position="65"/>
        <end position="97"/>
    </location>
</feature>
<dbReference type="InterPro" id="IPR002110">
    <property type="entry name" value="Ankyrin_rpt"/>
</dbReference>
<evidence type="ECO:0000256" key="3">
    <source>
        <dbReference type="PROSITE-ProRule" id="PRU00023"/>
    </source>
</evidence>
<dbReference type="Pfam" id="PF12796">
    <property type="entry name" value="Ank_2"/>
    <property type="match status" value="2"/>
</dbReference>
<proteinExistence type="predicted"/>
<feature type="repeat" description="ANK" evidence="3">
    <location>
        <begin position="98"/>
        <end position="130"/>
    </location>
</feature>
<keyword evidence="1" id="KW-0677">Repeat</keyword>
<gene>
    <name evidence="4" type="ORF">B0H63DRAFT_388292</name>
</gene>